<accession>A0A1W1YX40</accession>
<dbReference type="RefSeq" id="WP_084015994.1">
    <property type="nucleotide sequence ID" value="NZ_FWXS01000002.1"/>
</dbReference>
<dbReference type="EMBL" id="FWXS01000002">
    <property type="protein sequence ID" value="SMC40696.1"/>
    <property type="molecule type" value="Genomic_DNA"/>
</dbReference>
<keyword evidence="2" id="KW-1185">Reference proteome</keyword>
<dbReference type="Pfam" id="PF08889">
    <property type="entry name" value="WbqC"/>
    <property type="match status" value="1"/>
</dbReference>
<organism evidence="1 2">
    <name type="scientific">Moheibacter sediminis</name>
    <dbReference type="NCBI Taxonomy" id="1434700"/>
    <lineage>
        <taxon>Bacteria</taxon>
        <taxon>Pseudomonadati</taxon>
        <taxon>Bacteroidota</taxon>
        <taxon>Flavobacteriia</taxon>
        <taxon>Flavobacteriales</taxon>
        <taxon>Weeksellaceae</taxon>
        <taxon>Moheibacter</taxon>
    </lineage>
</organism>
<dbReference type="InterPro" id="IPR014985">
    <property type="entry name" value="WbqC"/>
</dbReference>
<name>A0A1W1YX40_9FLAO</name>
<protein>
    <submittedName>
        <fullName evidence="1">WbqC-like protein family protein</fullName>
    </submittedName>
</protein>
<dbReference type="STRING" id="1434700.SAMN06296427_1025"/>
<proteinExistence type="predicted"/>
<evidence type="ECO:0000313" key="2">
    <source>
        <dbReference type="Proteomes" id="UP000192393"/>
    </source>
</evidence>
<evidence type="ECO:0000313" key="1">
    <source>
        <dbReference type="EMBL" id="SMC40696.1"/>
    </source>
</evidence>
<dbReference type="OrthoDB" id="3611744at2"/>
<reference evidence="1 2" key="1">
    <citation type="submission" date="2017-04" db="EMBL/GenBank/DDBJ databases">
        <authorList>
            <person name="Afonso C.L."/>
            <person name="Miller P.J."/>
            <person name="Scott M.A."/>
            <person name="Spackman E."/>
            <person name="Goraichik I."/>
            <person name="Dimitrov K.M."/>
            <person name="Suarez D.L."/>
            <person name="Swayne D.E."/>
        </authorList>
    </citation>
    <scope>NUCLEOTIDE SEQUENCE [LARGE SCALE GENOMIC DNA]</scope>
    <source>
        <strain evidence="1 2">CGMCC 1.12708</strain>
    </source>
</reference>
<dbReference type="AlphaFoldDB" id="A0A1W1YX40"/>
<gene>
    <name evidence="1" type="ORF">SAMN06296427_1025</name>
</gene>
<dbReference type="Proteomes" id="UP000192393">
    <property type="component" value="Unassembled WGS sequence"/>
</dbReference>
<sequence>MKIAIMQPYFMPYIGYFQLINAVDKFIIYDDVNYIKQGWINRNNILLNNKSHLFSVPLKDASSFKKINEIEINEILFPKWKDKFFKTLEVYKKAPFYESVRCILEKILISDQGKISDLIYYSLVEITKYIGIQTIIEKSSYIYKNSELQRAERLIDICKTEKANIYINPLGGQELYDKKYFSDYDIELYFIKTKAIQYPQFGDNFVPWLSIIDVMMFNTPEQINEMLNRFELI</sequence>